<organism evidence="4 5">
    <name type="scientific">Ferrimonas balearica (strain DSM 9799 / CCM 4581 / KCTC 23876 / PAT)</name>
    <dbReference type="NCBI Taxonomy" id="550540"/>
    <lineage>
        <taxon>Bacteria</taxon>
        <taxon>Pseudomonadati</taxon>
        <taxon>Pseudomonadota</taxon>
        <taxon>Gammaproteobacteria</taxon>
        <taxon>Alteromonadales</taxon>
        <taxon>Ferrimonadaceae</taxon>
        <taxon>Ferrimonas</taxon>
    </lineage>
</organism>
<keyword evidence="4" id="KW-0808">Transferase</keyword>
<name>E1SSN7_FERBD</name>
<dbReference type="GO" id="GO:0008408">
    <property type="term" value="F:3'-5' exonuclease activity"/>
    <property type="evidence" value="ECO:0007669"/>
    <property type="project" value="InterPro"/>
</dbReference>
<dbReference type="Gene3D" id="3.40.50.300">
    <property type="entry name" value="P-loop containing nucleotide triphosphate hydrolases"/>
    <property type="match status" value="1"/>
</dbReference>
<keyword evidence="5" id="KW-1185">Reference proteome</keyword>
<dbReference type="SUPFAM" id="SSF52540">
    <property type="entry name" value="P-loop containing nucleoside triphosphate hydrolases"/>
    <property type="match status" value="1"/>
</dbReference>
<dbReference type="InterPro" id="IPR004622">
    <property type="entry name" value="DNA_pol_HolB"/>
</dbReference>
<accession>E1SSN7</accession>
<evidence type="ECO:0000313" key="5">
    <source>
        <dbReference type="Proteomes" id="UP000006683"/>
    </source>
</evidence>
<dbReference type="GeneID" id="67182068"/>
<dbReference type="InterPro" id="IPR050238">
    <property type="entry name" value="DNA_Rep/Repair_Clamp_Loader"/>
</dbReference>
<gene>
    <name evidence="4" type="ordered locus">Fbal_1863</name>
</gene>
<dbReference type="STRING" id="550540.Fbal_1863"/>
<evidence type="ECO:0000256" key="2">
    <source>
        <dbReference type="ARBA" id="ARBA00022932"/>
    </source>
</evidence>
<dbReference type="PANTHER" id="PTHR11669:SF8">
    <property type="entry name" value="DNA POLYMERASE III SUBUNIT DELTA"/>
    <property type="match status" value="1"/>
</dbReference>
<evidence type="ECO:0000313" key="4">
    <source>
        <dbReference type="EMBL" id="ADN76066.1"/>
    </source>
</evidence>
<dbReference type="OrthoDB" id="9811073at2"/>
<proteinExistence type="predicted"/>
<dbReference type="HOGENOM" id="CLU_006229_4_3_6"/>
<keyword evidence="2" id="KW-0239">DNA-directed DNA polymerase</keyword>
<evidence type="ECO:0000256" key="1">
    <source>
        <dbReference type="ARBA" id="ARBA00012417"/>
    </source>
</evidence>
<dbReference type="RefSeq" id="WP_013345372.1">
    <property type="nucleotide sequence ID" value="NC_014541.1"/>
</dbReference>
<dbReference type="PANTHER" id="PTHR11669">
    <property type="entry name" value="REPLICATION FACTOR C / DNA POLYMERASE III GAMMA-TAU SUBUNIT"/>
    <property type="match status" value="1"/>
</dbReference>
<dbReference type="EMBL" id="CP002209">
    <property type="protein sequence ID" value="ADN76066.1"/>
    <property type="molecule type" value="Genomic_DNA"/>
</dbReference>
<dbReference type="Pfam" id="PF13177">
    <property type="entry name" value="DNA_pol3_delta2"/>
    <property type="match status" value="1"/>
</dbReference>
<keyword evidence="4" id="KW-0548">Nucleotidyltransferase</keyword>
<dbReference type="eggNOG" id="COG0470">
    <property type="taxonomic scope" value="Bacteria"/>
</dbReference>
<comment type="catalytic activity">
    <reaction evidence="3">
        <text>DNA(n) + a 2'-deoxyribonucleoside 5'-triphosphate = DNA(n+1) + diphosphate</text>
        <dbReference type="Rhea" id="RHEA:22508"/>
        <dbReference type="Rhea" id="RHEA-COMP:17339"/>
        <dbReference type="Rhea" id="RHEA-COMP:17340"/>
        <dbReference type="ChEBI" id="CHEBI:33019"/>
        <dbReference type="ChEBI" id="CHEBI:61560"/>
        <dbReference type="ChEBI" id="CHEBI:173112"/>
        <dbReference type="EC" id="2.7.7.7"/>
    </reaction>
</comment>
<dbReference type="GO" id="GO:0009360">
    <property type="term" value="C:DNA polymerase III complex"/>
    <property type="evidence" value="ECO:0007669"/>
    <property type="project" value="TreeGrafter"/>
</dbReference>
<dbReference type="EC" id="2.7.7.7" evidence="1"/>
<evidence type="ECO:0000256" key="3">
    <source>
        <dbReference type="ARBA" id="ARBA00049244"/>
    </source>
</evidence>
<dbReference type="KEGG" id="fbl:Fbal_1863"/>
<reference evidence="4 5" key="1">
    <citation type="journal article" date="2010" name="Stand. Genomic Sci.">
        <title>Complete genome sequence of Ferrimonas balearica type strain (PAT).</title>
        <authorList>
            <person name="Nolan M."/>
            <person name="Sikorski J."/>
            <person name="Davenport K."/>
            <person name="Lucas S."/>
            <person name="Glavina Del Rio T."/>
            <person name="Tice H."/>
            <person name="Cheng J."/>
            <person name="Goodwin L."/>
            <person name="Pitluck S."/>
            <person name="Liolios K."/>
            <person name="Ivanova N."/>
            <person name="Mavromatis K."/>
            <person name="Ovchinnikova G."/>
            <person name="Pati A."/>
            <person name="Chen A."/>
            <person name="Palaniappan K."/>
            <person name="Land M."/>
            <person name="Hauser L."/>
            <person name="Chang Y."/>
            <person name="Jeffries C."/>
            <person name="Tapia R."/>
            <person name="Brettin T."/>
            <person name="Detter J."/>
            <person name="Han C."/>
            <person name="Yasawong M."/>
            <person name="Rohde M."/>
            <person name="Tindall B."/>
            <person name="Goker M."/>
            <person name="Woyke T."/>
            <person name="Bristow J."/>
            <person name="Eisen J."/>
            <person name="Markowitz V."/>
            <person name="Hugenholtz P."/>
            <person name="Kyrpides N."/>
            <person name="Klenk H."/>
            <person name="Lapidus A."/>
        </authorList>
    </citation>
    <scope>NUCLEOTIDE SEQUENCE [LARGE SCALE GENOMIC DNA]</scope>
    <source>
        <strain evidence="5">DSM 9799 / CCM 4581 / KCTC 23876 / PAT</strain>
    </source>
</reference>
<dbReference type="InterPro" id="IPR027417">
    <property type="entry name" value="P-loop_NTPase"/>
</dbReference>
<dbReference type="GO" id="GO:0003887">
    <property type="term" value="F:DNA-directed DNA polymerase activity"/>
    <property type="evidence" value="ECO:0007669"/>
    <property type="project" value="UniProtKB-KW"/>
</dbReference>
<dbReference type="Proteomes" id="UP000006683">
    <property type="component" value="Chromosome"/>
</dbReference>
<dbReference type="NCBIfam" id="TIGR00678">
    <property type="entry name" value="holB"/>
    <property type="match status" value="1"/>
</dbReference>
<sequence length="301" mass="32936">MIEGYPWLLPVAEQWQQQRQQGRLGHALILQGPAGVGKSLLADWIVSRLLCLEGRGCGHCKGCQLLAAGHHPDRYELAPEGQQIKVDAVRGLISQLAGTAHQGGARVAIIHQAQRLNAASANALLKTLEEPPAGVYLVLVVGPGQPLLPTIVSRCQRLVVPMPSAAAIEQFLGEQGNALASWAYWPRILGGPLAIRHAVEEGKLDQLATLRQGWQRSLNHGLLDPVLSQVDAEQAPTVLKVLYFELLSQCEADPQQTVWCYPMMQKVAQTQRWLDRQTGINLTATFQQLIVEYRRGAQEGA</sequence>
<protein>
    <recommendedName>
        <fullName evidence="1">DNA-directed DNA polymerase</fullName>
        <ecNumber evidence="1">2.7.7.7</ecNumber>
    </recommendedName>
</protein>
<dbReference type="AlphaFoldDB" id="E1SSN7"/>
<dbReference type="GO" id="GO:0006261">
    <property type="term" value="P:DNA-templated DNA replication"/>
    <property type="evidence" value="ECO:0007669"/>
    <property type="project" value="TreeGrafter"/>
</dbReference>